<name>A0AAI9YCG7_9PEZI</name>
<reference evidence="2" key="1">
    <citation type="submission" date="2016-11" db="EMBL/GenBank/DDBJ databases">
        <title>The genome sequence of Colletotrichum cuscutae.</title>
        <authorList>
            <person name="Baroncelli R."/>
        </authorList>
    </citation>
    <scope>NUCLEOTIDE SEQUENCE</scope>
    <source>
        <strain evidence="2">IMI 304802</strain>
    </source>
</reference>
<keyword evidence="1" id="KW-1133">Transmembrane helix</keyword>
<accession>A0AAI9YCG7</accession>
<proteinExistence type="predicted"/>
<keyword evidence="1" id="KW-0812">Transmembrane</keyword>
<dbReference type="Proteomes" id="UP001239213">
    <property type="component" value="Unassembled WGS sequence"/>
</dbReference>
<sequence>MDEFDLEKFPLESVTKSQLRQLGEALWGWKQCIHNEDEQSKLENMKFEPYFRFYREMTASYVSDAFPPDEIQALRSHDDLYDLIRLIRSNPEAQRIKLAQDYFSKRQMGKRTLPEDEKQAFNLAAKAILMVSCSYEGQAGGIETAVWRNDQSARELVSTMFPVRDHPDLNNPGDSLPDIKLALKATRLKKVAGLSFQGTDDLRNHLRMDLKTGVFELYHHTAFLKECLKASKDSHAEPLLPRQLALETLDSLQNILFPLDKESRAFLRSLVLKASFDPDCLSLGYRPFLRDSERDIRYHYWGSRLMDLYDELENPRPRRPIYVWLERRSKARHVMLATLIGVIIAIILGIMGLVVGIFQAWISYQAWKHPVQA</sequence>
<keyword evidence="1" id="KW-0472">Membrane</keyword>
<comment type="caution">
    <text evidence="2">The sequence shown here is derived from an EMBL/GenBank/DDBJ whole genome shotgun (WGS) entry which is preliminary data.</text>
</comment>
<evidence type="ECO:0000256" key="1">
    <source>
        <dbReference type="SAM" id="Phobius"/>
    </source>
</evidence>
<keyword evidence="3" id="KW-1185">Reference proteome</keyword>
<dbReference type="EMBL" id="MPDP01000010">
    <property type="protein sequence ID" value="KAK1497160.1"/>
    <property type="molecule type" value="Genomic_DNA"/>
</dbReference>
<evidence type="ECO:0000313" key="3">
    <source>
        <dbReference type="Proteomes" id="UP001239213"/>
    </source>
</evidence>
<organism evidence="2 3">
    <name type="scientific">Colletotrichum cuscutae</name>
    <dbReference type="NCBI Taxonomy" id="1209917"/>
    <lineage>
        <taxon>Eukaryota</taxon>
        <taxon>Fungi</taxon>
        <taxon>Dikarya</taxon>
        <taxon>Ascomycota</taxon>
        <taxon>Pezizomycotina</taxon>
        <taxon>Sordariomycetes</taxon>
        <taxon>Hypocreomycetidae</taxon>
        <taxon>Glomerellales</taxon>
        <taxon>Glomerellaceae</taxon>
        <taxon>Colletotrichum</taxon>
        <taxon>Colletotrichum acutatum species complex</taxon>
    </lineage>
</organism>
<dbReference type="AlphaFoldDB" id="A0AAI9YCG7"/>
<protein>
    <submittedName>
        <fullName evidence="2">Uncharacterized protein</fullName>
    </submittedName>
</protein>
<gene>
    <name evidence="2" type="ORF">CCUS01_13199</name>
</gene>
<evidence type="ECO:0000313" key="2">
    <source>
        <dbReference type="EMBL" id="KAK1497160.1"/>
    </source>
</evidence>
<feature type="transmembrane region" description="Helical" evidence="1">
    <location>
        <begin position="334"/>
        <end position="362"/>
    </location>
</feature>